<feature type="transmembrane region" description="Helical" evidence="5">
    <location>
        <begin position="47"/>
        <end position="66"/>
    </location>
</feature>
<evidence type="ECO:0000256" key="1">
    <source>
        <dbReference type="ARBA" id="ARBA00004141"/>
    </source>
</evidence>
<dbReference type="Pfam" id="PF01490">
    <property type="entry name" value="Aa_trans"/>
    <property type="match status" value="1"/>
</dbReference>
<dbReference type="Proteomes" id="UP000012073">
    <property type="component" value="Unassembled WGS sequence"/>
</dbReference>
<reference evidence="8" key="1">
    <citation type="journal article" date="2013" name="Proc. Natl. Acad. Sci. U.S.A.">
        <title>Genome structure and metabolic features in the red seaweed Chondrus crispus shed light on evolution of the Archaeplastida.</title>
        <authorList>
            <person name="Collen J."/>
            <person name="Porcel B."/>
            <person name="Carre W."/>
            <person name="Ball S.G."/>
            <person name="Chaparro C."/>
            <person name="Tonon T."/>
            <person name="Barbeyron T."/>
            <person name="Michel G."/>
            <person name="Noel B."/>
            <person name="Valentin K."/>
            <person name="Elias M."/>
            <person name="Artiguenave F."/>
            <person name="Arun A."/>
            <person name="Aury J.M."/>
            <person name="Barbosa-Neto J.F."/>
            <person name="Bothwell J.H."/>
            <person name="Bouget F.Y."/>
            <person name="Brillet L."/>
            <person name="Cabello-Hurtado F."/>
            <person name="Capella-Gutierrez S."/>
            <person name="Charrier B."/>
            <person name="Cladiere L."/>
            <person name="Cock J.M."/>
            <person name="Coelho S.M."/>
            <person name="Colleoni C."/>
            <person name="Czjzek M."/>
            <person name="Da Silva C."/>
            <person name="Delage L."/>
            <person name="Denoeud F."/>
            <person name="Deschamps P."/>
            <person name="Dittami S.M."/>
            <person name="Gabaldon T."/>
            <person name="Gachon C.M."/>
            <person name="Groisillier A."/>
            <person name="Herve C."/>
            <person name="Jabbari K."/>
            <person name="Katinka M."/>
            <person name="Kloareg B."/>
            <person name="Kowalczyk N."/>
            <person name="Labadie K."/>
            <person name="Leblanc C."/>
            <person name="Lopez P.J."/>
            <person name="McLachlan D.H."/>
            <person name="Meslet-Cladiere L."/>
            <person name="Moustafa A."/>
            <person name="Nehr Z."/>
            <person name="Nyvall Collen P."/>
            <person name="Panaud O."/>
            <person name="Partensky F."/>
            <person name="Poulain J."/>
            <person name="Rensing S.A."/>
            <person name="Rousvoal S."/>
            <person name="Samson G."/>
            <person name="Symeonidi A."/>
            <person name="Weissenbach J."/>
            <person name="Zambounis A."/>
            <person name="Wincker P."/>
            <person name="Boyen C."/>
        </authorList>
    </citation>
    <scope>NUCLEOTIDE SEQUENCE [LARGE SCALE GENOMIC DNA]</scope>
    <source>
        <strain evidence="8">cv. Stackhouse</strain>
    </source>
</reference>
<evidence type="ECO:0000259" key="6">
    <source>
        <dbReference type="Pfam" id="PF01490"/>
    </source>
</evidence>
<evidence type="ECO:0000256" key="5">
    <source>
        <dbReference type="SAM" id="Phobius"/>
    </source>
</evidence>
<accession>R7Q676</accession>
<protein>
    <recommendedName>
        <fullName evidence="6">Amino acid transporter transmembrane domain-containing protein</fullName>
    </recommendedName>
</protein>
<feature type="domain" description="Amino acid transporter transmembrane" evidence="6">
    <location>
        <begin position="40"/>
        <end position="144"/>
    </location>
</feature>
<dbReference type="GeneID" id="17320482"/>
<comment type="subcellular location">
    <subcellularLocation>
        <location evidence="1">Membrane</location>
        <topology evidence="1">Multi-pass membrane protein</topology>
    </subcellularLocation>
</comment>
<evidence type="ECO:0000256" key="3">
    <source>
        <dbReference type="ARBA" id="ARBA00022989"/>
    </source>
</evidence>
<dbReference type="STRING" id="2769.R7Q676"/>
<dbReference type="GO" id="GO:0015179">
    <property type="term" value="F:L-amino acid transmembrane transporter activity"/>
    <property type="evidence" value="ECO:0007669"/>
    <property type="project" value="TreeGrafter"/>
</dbReference>
<feature type="transmembrane region" description="Helical" evidence="5">
    <location>
        <begin position="72"/>
        <end position="97"/>
    </location>
</feature>
<keyword evidence="2 5" id="KW-0812">Transmembrane</keyword>
<evidence type="ECO:0000256" key="2">
    <source>
        <dbReference type="ARBA" id="ARBA00022692"/>
    </source>
</evidence>
<proteinExistence type="predicted"/>
<dbReference type="PANTHER" id="PTHR22950">
    <property type="entry name" value="AMINO ACID TRANSPORTER"/>
    <property type="match status" value="1"/>
</dbReference>
<dbReference type="RefSeq" id="XP_005712768.1">
    <property type="nucleotide sequence ID" value="XM_005712711.1"/>
</dbReference>
<keyword evidence="4 5" id="KW-0472">Membrane</keyword>
<evidence type="ECO:0000313" key="8">
    <source>
        <dbReference type="Proteomes" id="UP000012073"/>
    </source>
</evidence>
<organism evidence="7 8">
    <name type="scientific">Chondrus crispus</name>
    <name type="common">Carrageen Irish moss</name>
    <name type="synonym">Polymorpha crispa</name>
    <dbReference type="NCBI Taxonomy" id="2769"/>
    <lineage>
        <taxon>Eukaryota</taxon>
        <taxon>Rhodophyta</taxon>
        <taxon>Florideophyceae</taxon>
        <taxon>Rhodymeniophycidae</taxon>
        <taxon>Gigartinales</taxon>
        <taxon>Gigartinaceae</taxon>
        <taxon>Chondrus</taxon>
    </lineage>
</organism>
<dbReference type="EMBL" id="HG001623">
    <property type="protein sequence ID" value="CDF32965.1"/>
    <property type="molecule type" value="Genomic_DNA"/>
</dbReference>
<dbReference type="GO" id="GO:0016020">
    <property type="term" value="C:membrane"/>
    <property type="evidence" value="ECO:0007669"/>
    <property type="project" value="UniProtKB-SubCell"/>
</dbReference>
<sequence>MSMPALPTGDAEAPLLISLSDSTHVTWAGESEPASAPRKTGTIFSSAMNLAACALGASMLSLPYTMMISGPIVALQFLIVFAIMAFFSAQAVVNAGLRSKKSSYGAIVRHYFGPIQGTIAEILLACALIVAAISYIVGLADLLPVSRTL</sequence>
<keyword evidence="8" id="KW-1185">Reference proteome</keyword>
<name>R7Q676_CHOCR</name>
<keyword evidence="3 5" id="KW-1133">Transmembrane helix</keyword>
<dbReference type="Gramene" id="CDF32965">
    <property type="protein sequence ID" value="CDF32965"/>
    <property type="gene ID" value="CHC_T00001796001"/>
</dbReference>
<dbReference type="InterPro" id="IPR013057">
    <property type="entry name" value="AA_transpt_TM"/>
</dbReference>
<dbReference type="KEGG" id="ccp:CHC_T00001796001"/>
<feature type="transmembrane region" description="Helical" evidence="5">
    <location>
        <begin position="118"/>
        <end position="140"/>
    </location>
</feature>
<dbReference type="OrthoDB" id="5663at2759"/>
<dbReference type="PANTHER" id="PTHR22950:SF702">
    <property type="entry name" value="AMINO ACID TRANSPORTER PROTEIN"/>
    <property type="match status" value="1"/>
</dbReference>
<evidence type="ECO:0000313" key="7">
    <source>
        <dbReference type="EMBL" id="CDF32965.1"/>
    </source>
</evidence>
<evidence type="ECO:0000256" key="4">
    <source>
        <dbReference type="ARBA" id="ARBA00023136"/>
    </source>
</evidence>
<dbReference type="AlphaFoldDB" id="R7Q676"/>
<gene>
    <name evidence="7" type="ORF">CHC_T00001796001</name>
</gene>